<keyword evidence="3 8" id="KW-0507">mRNA processing</keyword>
<organism evidence="11 12">
    <name type="scientific">Ohessyouella blattaphilus</name>
    <dbReference type="NCBI Taxonomy" id="2949333"/>
    <lineage>
        <taxon>Bacteria</taxon>
        <taxon>Bacillati</taxon>
        <taxon>Bacillota</taxon>
        <taxon>Clostridia</taxon>
        <taxon>Lachnospirales</taxon>
        <taxon>Lachnospiraceae</taxon>
        <taxon>Ohessyouella</taxon>
    </lineage>
</organism>
<dbReference type="Gene3D" id="3.30.160.20">
    <property type="match status" value="1"/>
</dbReference>
<evidence type="ECO:0000313" key="11">
    <source>
        <dbReference type="EMBL" id="MCP1109173.1"/>
    </source>
</evidence>
<name>A0ABT1EEQ7_9FIRM</name>
<comment type="subcellular location">
    <subcellularLocation>
        <location evidence="8">Cytoplasm</location>
    </subcellularLocation>
</comment>
<evidence type="ECO:0000256" key="8">
    <source>
        <dbReference type="HAMAP-Rule" id="MF_00104"/>
    </source>
</evidence>
<dbReference type="Gene3D" id="1.10.1520.10">
    <property type="entry name" value="Ribonuclease III domain"/>
    <property type="match status" value="1"/>
</dbReference>
<keyword evidence="8" id="KW-0963">Cytoplasm</keyword>
<comment type="caution">
    <text evidence="11">The sequence shown here is derived from an EMBL/GenBank/DDBJ whole genome shotgun (WGS) entry which is preliminary data.</text>
</comment>
<keyword evidence="5 8" id="KW-0255">Endonuclease</keyword>
<dbReference type="PANTHER" id="PTHR11207:SF0">
    <property type="entry name" value="RIBONUCLEASE 3"/>
    <property type="match status" value="1"/>
</dbReference>
<feature type="binding site" evidence="8">
    <location>
        <position position="47"/>
    </location>
    <ligand>
        <name>Mg(2+)</name>
        <dbReference type="ChEBI" id="CHEBI:18420"/>
    </ligand>
</feature>
<reference evidence="11 12" key="1">
    <citation type="journal article" date="2022" name="Genome Biol. Evol.">
        <title>Host diet, physiology and behaviors set the stage for Lachnospiraceae cladogenesis.</title>
        <authorList>
            <person name="Vera-Ponce De Leon A."/>
            <person name="Schneider M."/>
            <person name="Jahnes B.C."/>
            <person name="Sadowski V."/>
            <person name="Camuy-Velez L.A."/>
            <person name="Duan J."/>
            <person name="Sabree Z.L."/>
        </authorList>
    </citation>
    <scope>NUCLEOTIDE SEQUENCE [LARGE SCALE GENOMIC DNA]</scope>
    <source>
        <strain evidence="11 12">PAL227</strain>
    </source>
</reference>
<keyword evidence="8" id="KW-0479">Metal-binding</keyword>
<evidence type="ECO:0000256" key="3">
    <source>
        <dbReference type="ARBA" id="ARBA00022664"/>
    </source>
</evidence>
<evidence type="ECO:0000256" key="5">
    <source>
        <dbReference type="ARBA" id="ARBA00022759"/>
    </source>
</evidence>
<dbReference type="CDD" id="cd10845">
    <property type="entry name" value="DSRM_RNAse_III_family"/>
    <property type="match status" value="1"/>
</dbReference>
<dbReference type="NCBIfam" id="TIGR02191">
    <property type="entry name" value="RNaseIII"/>
    <property type="match status" value="1"/>
</dbReference>
<dbReference type="SUPFAM" id="SSF69065">
    <property type="entry name" value="RNase III domain-like"/>
    <property type="match status" value="1"/>
</dbReference>
<dbReference type="RefSeq" id="WP_262068078.1">
    <property type="nucleotide sequence ID" value="NZ_JAMXOC010000002.1"/>
</dbReference>
<feature type="active site" evidence="8">
    <location>
        <position position="123"/>
    </location>
</feature>
<dbReference type="GO" id="GO:0004525">
    <property type="term" value="F:ribonuclease III activity"/>
    <property type="evidence" value="ECO:0007669"/>
    <property type="project" value="UniProtKB-EC"/>
</dbReference>
<evidence type="ECO:0000313" key="12">
    <source>
        <dbReference type="Proteomes" id="UP001523565"/>
    </source>
</evidence>
<keyword evidence="8" id="KW-0698">rRNA processing</keyword>
<dbReference type="SMART" id="SM00358">
    <property type="entry name" value="DSRM"/>
    <property type="match status" value="1"/>
</dbReference>
<evidence type="ECO:0000256" key="6">
    <source>
        <dbReference type="ARBA" id="ARBA00022801"/>
    </source>
</evidence>
<evidence type="ECO:0000256" key="7">
    <source>
        <dbReference type="ARBA" id="ARBA00022884"/>
    </source>
</evidence>
<evidence type="ECO:0000256" key="1">
    <source>
        <dbReference type="ARBA" id="ARBA00000109"/>
    </source>
</evidence>
<dbReference type="InterPro" id="IPR014720">
    <property type="entry name" value="dsRBD_dom"/>
</dbReference>
<keyword evidence="8" id="KW-0460">Magnesium</keyword>
<feature type="binding site" evidence="8">
    <location>
        <position position="123"/>
    </location>
    <ligand>
        <name>Mg(2+)</name>
        <dbReference type="ChEBI" id="CHEBI:18420"/>
    </ligand>
</feature>
<dbReference type="PROSITE" id="PS50137">
    <property type="entry name" value="DS_RBD"/>
    <property type="match status" value="1"/>
</dbReference>
<accession>A0ABT1EEQ7</accession>
<dbReference type="SMART" id="SM00535">
    <property type="entry name" value="RIBOc"/>
    <property type="match status" value="1"/>
</dbReference>
<evidence type="ECO:0000259" key="10">
    <source>
        <dbReference type="PROSITE" id="PS50142"/>
    </source>
</evidence>
<feature type="binding site" evidence="8">
    <location>
        <position position="120"/>
    </location>
    <ligand>
        <name>Mg(2+)</name>
        <dbReference type="ChEBI" id="CHEBI:18420"/>
    </ligand>
</feature>
<keyword evidence="12" id="KW-1185">Reference proteome</keyword>
<gene>
    <name evidence="8 11" type="primary">rnc</name>
    <name evidence="11" type="ORF">NK118_02800</name>
</gene>
<proteinExistence type="inferred from homology"/>
<dbReference type="PROSITE" id="PS00517">
    <property type="entry name" value="RNASE_3_1"/>
    <property type="match status" value="1"/>
</dbReference>
<dbReference type="InterPro" id="IPR011907">
    <property type="entry name" value="RNase_III"/>
</dbReference>
<dbReference type="PROSITE" id="PS50142">
    <property type="entry name" value="RNASE_3_2"/>
    <property type="match status" value="1"/>
</dbReference>
<protein>
    <recommendedName>
        <fullName evidence="8">Ribonuclease 3</fullName>
        <ecNumber evidence="8">3.1.26.3</ecNumber>
    </recommendedName>
    <alternativeName>
        <fullName evidence="8">Ribonuclease III</fullName>
        <shortName evidence="8">RNase III</shortName>
    </alternativeName>
</protein>
<dbReference type="InterPro" id="IPR036389">
    <property type="entry name" value="RNase_III_sf"/>
</dbReference>
<evidence type="ECO:0000256" key="2">
    <source>
        <dbReference type="ARBA" id="ARBA00010183"/>
    </source>
</evidence>
<dbReference type="EMBL" id="JAMZFV010000002">
    <property type="protein sequence ID" value="MCP1109173.1"/>
    <property type="molecule type" value="Genomic_DNA"/>
</dbReference>
<keyword evidence="7 8" id="KW-0694">RNA-binding</keyword>
<feature type="active site" evidence="8">
    <location>
        <position position="51"/>
    </location>
</feature>
<keyword evidence="8" id="KW-0819">tRNA processing</keyword>
<dbReference type="PANTHER" id="PTHR11207">
    <property type="entry name" value="RIBONUCLEASE III"/>
    <property type="match status" value="1"/>
</dbReference>
<dbReference type="Pfam" id="PF00035">
    <property type="entry name" value="dsrm"/>
    <property type="match status" value="1"/>
</dbReference>
<feature type="domain" description="DRBM" evidence="9">
    <location>
        <begin position="158"/>
        <end position="227"/>
    </location>
</feature>
<dbReference type="HAMAP" id="MF_00104">
    <property type="entry name" value="RNase_III"/>
    <property type="match status" value="1"/>
</dbReference>
<dbReference type="CDD" id="cd00593">
    <property type="entry name" value="RIBOc"/>
    <property type="match status" value="1"/>
</dbReference>
<dbReference type="InterPro" id="IPR000999">
    <property type="entry name" value="RNase_III_dom"/>
</dbReference>
<dbReference type="EC" id="3.1.26.3" evidence="8"/>
<keyword evidence="6 8" id="KW-0378">Hydrolase</keyword>
<comment type="catalytic activity">
    <reaction evidence="1 8">
        <text>Endonucleolytic cleavage to 5'-phosphomonoester.</text>
        <dbReference type="EC" id="3.1.26.3"/>
    </reaction>
</comment>
<comment type="similarity">
    <text evidence="2">Belongs to the ribonuclease III family.</text>
</comment>
<comment type="cofactor">
    <cofactor evidence="8">
        <name>Mg(2+)</name>
        <dbReference type="ChEBI" id="CHEBI:18420"/>
    </cofactor>
</comment>
<comment type="subunit">
    <text evidence="8">Homodimer.</text>
</comment>
<keyword evidence="8" id="KW-0699">rRNA-binding</keyword>
<dbReference type="SUPFAM" id="SSF54768">
    <property type="entry name" value="dsRNA-binding domain-like"/>
    <property type="match status" value="1"/>
</dbReference>
<sequence length="230" mass="25841">MQRMLNELVEIIGYRFKNIDLLRQALFHRSYINEEHLRKEASNERLEFLGDAVLELVVSEYLYKENPGLPEGQLTKQRASIVCEPALAYCARQINLGSYLFLGKGEDATGGRERESITSDALEAIIGAVYLDGGLANAKEFIHKMILNDIDEKKLFYDSKTILQEMVQSVTNRAIDYRLIGEEGPDHDKSFETEVLIDGEVYGSGKGRTKKAAEQQAAYNAIASLKETKG</sequence>
<evidence type="ECO:0000256" key="4">
    <source>
        <dbReference type="ARBA" id="ARBA00022722"/>
    </source>
</evidence>
<dbReference type="Pfam" id="PF14622">
    <property type="entry name" value="Ribonucleas_3_3"/>
    <property type="match status" value="1"/>
</dbReference>
<comment type="function">
    <text evidence="8">Digests double-stranded RNA. Involved in the processing of primary rRNA transcript to yield the immediate precursors to the large and small rRNAs (23S and 16S). Processes some mRNAs, and tRNAs when they are encoded in the rRNA operon. Processes pre-crRNA and tracrRNA of type II CRISPR loci if present in the organism.</text>
</comment>
<keyword evidence="4 8" id="KW-0540">Nuclease</keyword>
<dbReference type="Proteomes" id="UP001523565">
    <property type="component" value="Unassembled WGS sequence"/>
</dbReference>
<evidence type="ECO:0000259" key="9">
    <source>
        <dbReference type="PROSITE" id="PS50137"/>
    </source>
</evidence>
<feature type="domain" description="RNase III" evidence="10">
    <location>
        <begin position="5"/>
        <end position="134"/>
    </location>
</feature>